<evidence type="ECO:0000256" key="1">
    <source>
        <dbReference type="ARBA" id="ARBA00004613"/>
    </source>
</evidence>
<evidence type="ECO:0000256" key="3">
    <source>
        <dbReference type="ARBA" id="ARBA00022525"/>
    </source>
</evidence>
<dbReference type="InterPro" id="IPR008632">
    <property type="entry name" value="Gp-FAR-1"/>
</dbReference>
<evidence type="ECO:0000256" key="4">
    <source>
        <dbReference type="ARBA" id="ARBA00022729"/>
    </source>
</evidence>
<accession>A0A0N5A5K9</accession>
<evidence type="ECO:0000256" key="6">
    <source>
        <dbReference type="ARBA" id="ARBA00023121"/>
    </source>
</evidence>
<sequence length="165" mass="19087">MRRYCIKYFITIILIFTIKEIIRVDTNSETLPLTAEEMSELTAVRDEILQDGKINFDSFNEILKQKNPILAEKISQARDSWNSKFDNLETDAKAWMEEVRNAKPKIGETLTSDEMINVMIKIRKSFNELSDEAKHELEENFPAVVKQMGIENSLNIISSTVEPEK</sequence>
<keyword evidence="3" id="KW-0964">Secreted</keyword>
<evidence type="ECO:0000256" key="2">
    <source>
        <dbReference type="ARBA" id="ARBA00006648"/>
    </source>
</evidence>
<comment type="subcellular location">
    <subcellularLocation>
        <location evidence="1">Secreted</location>
    </subcellularLocation>
</comment>
<dbReference type="GO" id="GO:0008289">
    <property type="term" value="F:lipid binding"/>
    <property type="evidence" value="ECO:0007669"/>
    <property type="project" value="UniProtKB-KW"/>
</dbReference>
<keyword evidence="7" id="KW-1185">Reference proteome</keyword>
<comment type="similarity">
    <text evidence="2">Belongs to the fatty-acid and retinol-binding protein (FARBP) family.</text>
</comment>
<reference evidence="8" key="1">
    <citation type="submission" date="2017-02" db="UniProtKB">
        <authorList>
            <consortium name="WormBaseParasite"/>
        </authorList>
    </citation>
    <scope>IDENTIFICATION</scope>
</reference>
<dbReference type="GO" id="GO:0005576">
    <property type="term" value="C:extracellular region"/>
    <property type="evidence" value="ECO:0007669"/>
    <property type="project" value="UniProtKB-SubCell"/>
</dbReference>
<dbReference type="AlphaFoldDB" id="A0A0N5A5K9"/>
<evidence type="ECO:0000256" key="5">
    <source>
        <dbReference type="ARBA" id="ARBA00023054"/>
    </source>
</evidence>
<keyword evidence="4" id="KW-0732">Signal</keyword>
<organism evidence="7 8">
    <name type="scientific">Parastrongyloides trichosuri</name>
    <name type="common">Possum-specific nematode worm</name>
    <dbReference type="NCBI Taxonomy" id="131310"/>
    <lineage>
        <taxon>Eukaryota</taxon>
        <taxon>Metazoa</taxon>
        <taxon>Ecdysozoa</taxon>
        <taxon>Nematoda</taxon>
        <taxon>Chromadorea</taxon>
        <taxon>Rhabditida</taxon>
        <taxon>Tylenchina</taxon>
        <taxon>Panagrolaimomorpha</taxon>
        <taxon>Strongyloidoidea</taxon>
        <taxon>Strongyloididae</taxon>
        <taxon>Parastrongyloides</taxon>
    </lineage>
</organism>
<dbReference type="Proteomes" id="UP000038045">
    <property type="component" value="Unplaced"/>
</dbReference>
<dbReference type="Pfam" id="PF05823">
    <property type="entry name" value="Gp-FAR-1"/>
    <property type="match status" value="1"/>
</dbReference>
<protein>
    <submittedName>
        <fullName evidence="8">DUF148 domain-containing protein</fullName>
    </submittedName>
</protein>
<evidence type="ECO:0000313" key="8">
    <source>
        <dbReference type="WBParaSite" id="PTRK_0001698900.1"/>
    </source>
</evidence>
<proteinExistence type="inferred from homology"/>
<dbReference type="WBParaSite" id="PTRK_0001698900.1">
    <property type="protein sequence ID" value="PTRK_0001698900.1"/>
    <property type="gene ID" value="PTRK_0001698900"/>
</dbReference>
<evidence type="ECO:0000313" key="7">
    <source>
        <dbReference type="Proteomes" id="UP000038045"/>
    </source>
</evidence>
<name>A0A0N5A5K9_PARTI</name>
<keyword evidence="6" id="KW-0446">Lipid-binding</keyword>
<dbReference type="Gene3D" id="1.20.120.1100">
    <property type="match status" value="1"/>
</dbReference>
<keyword evidence="5" id="KW-0175">Coiled coil</keyword>